<feature type="compositionally biased region" description="Polar residues" evidence="1">
    <location>
        <begin position="176"/>
        <end position="195"/>
    </location>
</feature>
<evidence type="ECO:0000256" key="1">
    <source>
        <dbReference type="SAM" id="MobiDB-lite"/>
    </source>
</evidence>
<sequence>AHTGFAGGAIYHQQPPIYSMGYGHPPQGYHPPTALGMMGGEPPPTPAVPPGPPPSHNAMLSSSMNARNAINFQSFSQQMMQKQMMERDLQMDMYDRERQASALAAAGDVAERIGEKQRTTSMEESVGGARGGERVSSVDEFPPRMSGLSVQLEARGITAGAPPPQPPASSPKPPSLQWNISQGDQIGNLANQLSENPPPPPGNLSRNVSISSNKDDFAGLAVDDMEMDFANMFANEEFVRGEGGGWSPVPSPRLANAMPSPAKVGGGGEGKTNNFNITFDKEDE</sequence>
<gene>
    <name evidence="2" type="ORF">TrRE_jg5376</name>
</gene>
<comment type="caution">
    <text evidence="2">The sequence shown here is derived from an EMBL/GenBank/DDBJ whole genome shotgun (WGS) entry which is preliminary data.</text>
</comment>
<name>A0A9W7DLU4_9STRA</name>
<feature type="region of interest" description="Disordered" evidence="1">
    <location>
        <begin position="111"/>
        <end position="143"/>
    </location>
</feature>
<feature type="non-terminal residue" evidence="2">
    <location>
        <position position="284"/>
    </location>
</feature>
<feature type="region of interest" description="Disordered" evidence="1">
    <location>
        <begin position="157"/>
        <end position="211"/>
    </location>
</feature>
<evidence type="ECO:0000313" key="3">
    <source>
        <dbReference type="Proteomes" id="UP001165082"/>
    </source>
</evidence>
<accession>A0A9W7DLU4</accession>
<proteinExistence type="predicted"/>
<dbReference type="Proteomes" id="UP001165082">
    <property type="component" value="Unassembled WGS sequence"/>
</dbReference>
<keyword evidence="3" id="KW-1185">Reference proteome</keyword>
<reference evidence="2" key="1">
    <citation type="submission" date="2022-07" db="EMBL/GenBank/DDBJ databases">
        <title>Genome analysis of Parmales, a sister group of diatoms, reveals the evolutionary specialization of diatoms from phago-mixotrophs to photoautotrophs.</title>
        <authorList>
            <person name="Ban H."/>
            <person name="Sato S."/>
            <person name="Yoshikawa S."/>
            <person name="Kazumasa Y."/>
            <person name="Nakamura Y."/>
            <person name="Ichinomiya M."/>
            <person name="Saitoh K."/>
            <person name="Sato N."/>
            <person name="Blanc-Mathieu R."/>
            <person name="Endo H."/>
            <person name="Kuwata A."/>
            <person name="Ogata H."/>
        </authorList>
    </citation>
    <scope>NUCLEOTIDE SEQUENCE</scope>
</reference>
<feature type="non-terminal residue" evidence="2">
    <location>
        <position position="1"/>
    </location>
</feature>
<evidence type="ECO:0000313" key="2">
    <source>
        <dbReference type="EMBL" id="GMH47793.1"/>
    </source>
</evidence>
<feature type="compositionally biased region" description="Pro residues" evidence="1">
    <location>
        <begin position="161"/>
        <end position="174"/>
    </location>
</feature>
<dbReference type="EMBL" id="BRXZ01003123">
    <property type="protein sequence ID" value="GMH47793.1"/>
    <property type="molecule type" value="Genomic_DNA"/>
</dbReference>
<feature type="region of interest" description="Disordered" evidence="1">
    <location>
        <begin position="244"/>
        <end position="284"/>
    </location>
</feature>
<dbReference type="AlphaFoldDB" id="A0A9W7DLU4"/>
<organism evidence="2 3">
    <name type="scientific">Triparma retinervis</name>
    <dbReference type="NCBI Taxonomy" id="2557542"/>
    <lineage>
        <taxon>Eukaryota</taxon>
        <taxon>Sar</taxon>
        <taxon>Stramenopiles</taxon>
        <taxon>Ochrophyta</taxon>
        <taxon>Bolidophyceae</taxon>
        <taxon>Parmales</taxon>
        <taxon>Triparmaceae</taxon>
        <taxon>Triparma</taxon>
    </lineage>
</organism>
<protein>
    <submittedName>
        <fullName evidence="2">Uncharacterized protein</fullName>
    </submittedName>
</protein>